<feature type="transmembrane region" description="Helical" evidence="1">
    <location>
        <begin position="199"/>
        <end position="217"/>
    </location>
</feature>
<proteinExistence type="predicted"/>
<feature type="transmembrane region" description="Helical" evidence="1">
    <location>
        <begin position="164"/>
        <end position="187"/>
    </location>
</feature>
<dbReference type="InterPro" id="IPR051784">
    <property type="entry name" value="Nod_factor_ABC_transporter"/>
</dbReference>
<evidence type="ECO:0000256" key="1">
    <source>
        <dbReference type="SAM" id="Phobius"/>
    </source>
</evidence>
<name>A0A7C1CBZ7_9CREN</name>
<keyword evidence="1" id="KW-1133">Transmembrane helix</keyword>
<feature type="transmembrane region" description="Helical" evidence="1">
    <location>
        <begin position="140"/>
        <end position="158"/>
    </location>
</feature>
<feature type="transmembrane region" description="Helical" evidence="1">
    <location>
        <begin position="37"/>
        <end position="55"/>
    </location>
</feature>
<comment type="caution">
    <text evidence="3">The sequence shown here is derived from an EMBL/GenBank/DDBJ whole genome shotgun (WGS) entry which is preliminary data.</text>
</comment>
<feature type="transmembrane region" description="Helical" evidence="1">
    <location>
        <begin position="257"/>
        <end position="278"/>
    </location>
</feature>
<keyword evidence="1" id="KW-0812">Transmembrane</keyword>
<sequence length="289" mass="32632">MNMERFKTKMALFRTHFFRFLLFNLVMRYYWLEWMLPFHVVNLVLGASTWIFFGKSFEATSPIYQQYGGDFVAFLILGLMLNSFYTYTLDAFRMATLFILKGRVGSMGQHLSMYDYLKLSGIPFSAPLLAFVVNGYIEQFISIFIYFLVGLLFGFKMGTGNYPVAILGIAIGWFAVAGIGLISASMITILGAWKGIEPVRWLVGVLAGLVSGVYFPVEVLPEQLQAVSRLLPQTYAMRIARLALLQGLGLSGLWQDFAALTLSALILFPLGVTLYRYFIDLVRVKTLVE</sequence>
<evidence type="ECO:0000313" key="3">
    <source>
        <dbReference type="EMBL" id="HDP14323.1"/>
    </source>
</evidence>
<protein>
    <submittedName>
        <fullName evidence="3">ABC transporter permease</fullName>
    </submittedName>
</protein>
<dbReference type="PANTHER" id="PTHR43229:SF3">
    <property type="entry name" value="ABC-TYPE MULTIDRUG TRANSPORT SYSTEM, PERMEASE COMPONENT"/>
    <property type="match status" value="1"/>
</dbReference>
<accession>A0A7C1CBZ7</accession>
<reference evidence="3" key="1">
    <citation type="journal article" date="2020" name="mSystems">
        <title>Genome- and Community-Level Interaction Insights into Carbon Utilization and Element Cycling Functions of Hydrothermarchaeota in Hydrothermal Sediment.</title>
        <authorList>
            <person name="Zhou Z."/>
            <person name="Liu Y."/>
            <person name="Xu W."/>
            <person name="Pan J."/>
            <person name="Luo Z.H."/>
            <person name="Li M."/>
        </authorList>
    </citation>
    <scope>NUCLEOTIDE SEQUENCE [LARGE SCALE GENOMIC DNA]</scope>
    <source>
        <strain evidence="3">SpSt-116</strain>
    </source>
</reference>
<feature type="transmembrane region" description="Helical" evidence="1">
    <location>
        <begin position="67"/>
        <end position="87"/>
    </location>
</feature>
<dbReference type="EMBL" id="DSAY01000017">
    <property type="protein sequence ID" value="HDP14323.1"/>
    <property type="molecule type" value="Genomic_DNA"/>
</dbReference>
<dbReference type="InterPro" id="IPR047817">
    <property type="entry name" value="ABC2_TM_bact-type"/>
</dbReference>
<dbReference type="PROSITE" id="PS51012">
    <property type="entry name" value="ABC_TM2"/>
    <property type="match status" value="1"/>
</dbReference>
<organism evidence="3">
    <name type="scientific">Thermofilum adornatum</name>
    <dbReference type="NCBI Taxonomy" id="1365176"/>
    <lineage>
        <taxon>Archaea</taxon>
        <taxon>Thermoproteota</taxon>
        <taxon>Thermoprotei</taxon>
        <taxon>Thermofilales</taxon>
        <taxon>Thermofilaceae</taxon>
        <taxon>Thermofilum</taxon>
    </lineage>
</organism>
<dbReference type="PANTHER" id="PTHR43229">
    <property type="entry name" value="NODULATION PROTEIN J"/>
    <property type="match status" value="1"/>
</dbReference>
<dbReference type="AlphaFoldDB" id="A0A7C1CBZ7"/>
<keyword evidence="1" id="KW-0472">Membrane</keyword>
<evidence type="ECO:0000259" key="2">
    <source>
        <dbReference type="PROSITE" id="PS51012"/>
    </source>
</evidence>
<gene>
    <name evidence="3" type="ORF">ENN26_00910</name>
</gene>
<feature type="domain" description="ABC transmembrane type-2" evidence="2">
    <location>
        <begin position="209"/>
        <end position="278"/>
    </location>
</feature>